<organism evidence="9 10">
    <name type="scientific">Gulo gulo</name>
    <name type="common">Wolverine</name>
    <name type="synonym">Gluton</name>
    <dbReference type="NCBI Taxonomy" id="48420"/>
    <lineage>
        <taxon>Eukaryota</taxon>
        <taxon>Metazoa</taxon>
        <taxon>Chordata</taxon>
        <taxon>Craniata</taxon>
        <taxon>Vertebrata</taxon>
        <taxon>Euteleostomi</taxon>
        <taxon>Mammalia</taxon>
        <taxon>Eutheria</taxon>
        <taxon>Laurasiatheria</taxon>
        <taxon>Carnivora</taxon>
        <taxon>Caniformia</taxon>
        <taxon>Musteloidea</taxon>
        <taxon>Mustelidae</taxon>
        <taxon>Guloninae</taxon>
        <taxon>Gulo</taxon>
    </lineage>
</organism>
<keyword evidence="3" id="KW-0963">Cytoplasm</keyword>
<feature type="non-terminal residue" evidence="9">
    <location>
        <position position="100"/>
    </location>
</feature>
<evidence type="ECO:0000256" key="5">
    <source>
        <dbReference type="ARBA" id="ARBA00022737"/>
    </source>
</evidence>
<keyword evidence="4" id="KW-0853">WD repeat</keyword>
<comment type="caution">
    <text evidence="9">The sequence shown here is derived from an EMBL/GenBank/DDBJ whole genome shotgun (WGS) entry which is preliminary data.</text>
</comment>
<gene>
    <name evidence="9" type="ORF">BN2614_LOCUS1</name>
</gene>
<evidence type="ECO:0000256" key="6">
    <source>
        <dbReference type="ARBA" id="ARBA00023054"/>
    </source>
</evidence>
<evidence type="ECO:0000256" key="4">
    <source>
        <dbReference type="ARBA" id="ARBA00022574"/>
    </source>
</evidence>
<dbReference type="GO" id="GO:0005929">
    <property type="term" value="C:cilium"/>
    <property type="evidence" value="ECO:0007669"/>
    <property type="project" value="UniProtKB-SubCell"/>
</dbReference>
<dbReference type="PANTHER" id="PTHR14885:SF3">
    <property type="entry name" value="CILIA- AND FLAGELLA-ASSOCIATED PROTEIN 44"/>
    <property type="match status" value="1"/>
</dbReference>
<dbReference type="PANTHER" id="PTHR14885">
    <property type="entry name" value="CILIA- AND FLAGELLA-ASSOCIATED PROTEIN 43-RELATED"/>
    <property type="match status" value="1"/>
</dbReference>
<dbReference type="EMBL" id="CYRY02009036">
    <property type="protein sequence ID" value="VCW77593.1"/>
    <property type="molecule type" value="Genomic_DNA"/>
</dbReference>
<keyword evidence="8" id="KW-0966">Cell projection</keyword>
<evidence type="ECO:0000256" key="8">
    <source>
        <dbReference type="ARBA" id="ARBA00023273"/>
    </source>
</evidence>
<evidence type="ECO:0000256" key="3">
    <source>
        <dbReference type="ARBA" id="ARBA00022490"/>
    </source>
</evidence>
<evidence type="ECO:0000313" key="9">
    <source>
        <dbReference type="EMBL" id="VCW77593.1"/>
    </source>
</evidence>
<reference evidence="9 10" key="1">
    <citation type="submission" date="2018-10" db="EMBL/GenBank/DDBJ databases">
        <authorList>
            <person name="Ekblom R."/>
            <person name="Jareborg N."/>
        </authorList>
    </citation>
    <scope>NUCLEOTIDE SEQUENCE [LARGE SCALE GENOMIC DNA]</scope>
    <source>
        <tissue evidence="9">Muscle</tissue>
    </source>
</reference>
<feature type="non-terminal residue" evidence="9">
    <location>
        <position position="1"/>
    </location>
</feature>
<proteinExistence type="predicted"/>
<keyword evidence="6" id="KW-0175">Coiled coil</keyword>
<keyword evidence="7" id="KW-0206">Cytoskeleton</keyword>
<comment type="subcellular location">
    <subcellularLocation>
        <location evidence="1">Cell projection</location>
        <location evidence="1">Cilium</location>
    </subcellularLocation>
    <subcellularLocation>
        <location evidence="2">Cytoplasm</location>
        <location evidence="2">Cytoskeleton</location>
    </subcellularLocation>
</comment>
<keyword evidence="5" id="KW-0677">Repeat</keyword>
<accession>A0A9X9PYF6</accession>
<dbReference type="Proteomes" id="UP000269945">
    <property type="component" value="Unassembled WGS sequence"/>
</dbReference>
<dbReference type="AlphaFoldDB" id="A0A9X9PYF6"/>
<evidence type="ECO:0000256" key="1">
    <source>
        <dbReference type="ARBA" id="ARBA00004138"/>
    </source>
</evidence>
<name>A0A9X9PYF6_GULGU</name>
<sequence length="100" mass="11455">EEEEEEPLPEIFIPSTPCHILCGFYSEPGKFWVSLGGYDAGFLYHCEFPSYDQSSAITKKKDEPFDFCLLEDTEDNPIQTITFSIHQDMMFCGMQNGAIR</sequence>
<evidence type="ECO:0000256" key="7">
    <source>
        <dbReference type="ARBA" id="ARBA00023212"/>
    </source>
</evidence>
<evidence type="ECO:0000256" key="2">
    <source>
        <dbReference type="ARBA" id="ARBA00004245"/>
    </source>
</evidence>
<dbReference type="GO" id="GO:0005856">
    <property type="term" value="C:cytoskeleton"/>
    <property type="evidence" value="ECO:0007669"/>
    <property type="project" value="UniProtKB-SubCell"/>
</dbReference>
<evidence type="ECO:0000313" key="10">
    <source>
        <dbReference type="Proteomes" id="UP000269945"/>
    </source>
</evidence>
<keyword evidence="10" id="KW-1185">Reference proteome</keyword>
<protein>
    <submittedName>
        <fullName evidence="9">Uncharacterized protein</fullName>
    </submittedName>
</protein>